<dbReference type="eggNOG" id="COG0276">
    <property type="taxonomic scope" value="Bacteria"/>
</dbReference>
<evidence type="ECO:0000313" key="10">
    <source>
        <dbReference type="Proteomes" id="UP000011721"/>
    </source>
</evidence>
<dbReference type="PATRIC" id="fig|1167006.5.peg.2117"/>
<dbReference type="HAMAP" id="MF_00323">
    <property type="entry name" value="Ferrochelatase"/>
    <property type="match status" value="1"/>
</dbReference>
<dbReference type="CDD" id="cd00419">
    <property type="entry name" value="Ferrochelatase_C"/>
    <property type="match status" value="1"/>
</dbReference>
<dbReference type="RefSeq" id="WP_015404174.1">
    <property type="nucleotide sequence ID" value="NC_020304.1"/>
</dbReference>
<dbReference type="Proteomes" id="UP000011721">
    <property type="component" value="Chromosome"/>
</dbReference>
<dbReference type="PANTHER" id="PTHR11108">
    <property type="entry name" value="FERROCHELATASE"/>
    <property type="match status" value="1"/>
</dbReference>
<evidence type="ECO:0000256" key="7">
    <source>
        <dbReference type="HAMAP-Rule" id="MF_00323"/>
    </source>
</evidence>
<dbReference type="GO" id="GO:0046872">
    <property type="term" value="F:metal ion binding"/>
    <property type="evidence" value="ECO:0007669"/>
    <property type="project" value="UniProtKB-KW"/>
</dbReference>
<keyword evidence="2 7" id="KW-0408">Iron</keyword>
<sequence>MTIEQTGVVLLNMGGPEKLADVRPFLYNLFSDRDIIRLGPSFMQKPLAWLIAKRRAPKSMRTYEKIGGGSPLTTITSDQAKALQNALREHGNYTVVCAMRYWYPDSDSALKKLADKGITTIIALALYPHYSCATTGSSVQELKRAISRSGNDFSLRVIESWPTQPEFIQTLAHNILETANSFTPDQPQVVYSAHSLPVSFIDEGDPYVDHIKATITEIEKITNLPGELCFQSKSGPVEWLAPSTPDMLQGLAQKGCKNILMVPISFVSDHVETLYEIDMLYRDQAKALGMRLESSQSLNCNPTFIDGLKNLILTSGN</sequence>
<feature type="binding site" evidence="7">
    <location>
        <position position="194"/>
    </location>
    <ligand>
        <name>Fe(2+)</name>
        <dbReference type="ChEBI" id="CHEBI:29033"/>
    </ligand>
</feature>
<dbReference type="GO" id="GO:0005737">
    <property type="term" value="C:cytoplasm"/>
    <property type="evidence" value="ECO:0007669"/>
    <property type="project" value="UniProtKB-SubCell"/>
</dbReference>
<dbReference type="PROSITE" id="PS00534">
    <property type="entry name" value="FERROCHELATASE"/>
    <property type="match status" value="1"/>
</dbReference>
<keyword evidence="4 7" id="KW-0456">Lyase</keyword>
<comment type="pathway">
    <text evidence="7 8">Porphyrin-containing compound metabolism; protoheme biosynthesis; protoheme from protoporphyrin-IX: step 1/1.</text>
</comment>
<accession>M1P4V3</accession>
<dbReference type="PANTHER" id="PTHR11108:SF1">
    <property type="entry name" value="FERROCHELATASE, MITOCHONDRIAL"/>
    <property type="match status" value="1"/>
</dbReference>
<evidence type="ECO:0000256" key="6">
    <source>
        <dbReference type="ARBA" id="ARBA00024536"/>
    </source>
</evidence>
<keyword evidence="5 7" id="KW-0627">Porphyrin biosynthesis</keyword>
<keyword evidence="3 7" id="KW-0350">Heme biosynthesis</keyword>
<evidence type="ECO:0000256" key="4">
    <source>
        <dbReference type="ARBA" id="ARBA00023239"/>
    </source>
</evidence>
<reference evidence="10" key="1">
    <citation type="journal article" date="2013" name="Stand. Genomic Sci.">
        <title>Complete genome sequence of Desulfocapsa sulfexigens, a marine deltaproteobacterium specialized in disproportionating inorganic sulfur compounds.</title>
        <authorList>
            <person name="Finster K.W."/>
            <person name="Kjeldsen K.U."/>
            <person name="Kube M."/>
            <person name="Reinhardt R."/>
            <person name="Mussmann M."/>
            <person name="Amann R."/>
            <person name="Schreiber L."/>
        </authorList>
    </citation>
    <scope>NUCLEOTIDE SEQUENCE [LARGE SCALE GENOMIC DNA]</scope>
    <source>
        <strain evidence="10">DSM 10523 / SB164P1</strain>
    </source>
</reference>
<dbReference type="GO" id="GO:0004325">
    <property type="term" value="F:ferrochelatase activity"/>
    <property type="evidence" value="ECO:0007669"/>
    <property type="project" value="UniProtKB-UniRule"/>
</dbReference>
<protein>
    <recommendedName>
        <fullName evidence="7 8">Ferrochelatase</fullName>
        <ecNumber evidence="7 8">4.98.1.1</ecNumber>
    </recommendedName>
    <alternativeName>
        <fullName evidence="7">Heme synthase</fullName>
    </alternativeName>
    <alternativeName>
        <fullName evidence="7">Protoheme ferro-lyase</fullName>
    </alternativeName>
</protein>
<dbReference type="GO" id="GO:0006783">
    <property type="term" value="P:heme biosynthetic process"/>
    <property type="evidence" value="ECO:0007669"/>
    <property type="project" value="UniProtKB-UniRule"/>
</dbReference>
<dbReference type="EC" id="4.98.1.1" evidence="7 8"/>
<evidence type="ECO:0000313" key="9">
    <source>
        <dbReference type="EMBL" id="AGF78483.1"/>
    </source>
</evidence>
<evidence type="ECO:0000256" key="5">
    <source>
        <dbReference type="ARBA" id="ARBA00023244"/>
    </source>
</evidence>
<keyword evidence="7" id="KW-0479">Metal-binding</keyword>
<keyword evidence="10" id="KW-1185">Reference proteome</keyword>
<dbReference type="Pfam" id="PF00762">
    <property type="entry name" value="Ferrochelatase"/>
    <property type="match status" value="1"/>
</dbReference>
<evidence type="ECO:0000256" key="3">
    <source>
        <dbReference type="ARBA" id="ARBA00023133"/>
    </source>
</evidence>
<organism evidence="9 10">
    <name type="scientific">Desulfocapsa sulfexigens (strain DSM 10523 / SB164P1)</name>
    <dbReference type="NCBI Taxonomy" id="1167006"/>
    <lineage>
        <taxon>Bacteria</taxon>
        <taxon>Pseudomonadati</taxon>
        <taxon>Thermodesulfobacteriota</taxon>
        <taxon>Desulfobulbia</taxon>
        <taxon>Desulfobulbales</taxon>
        <taxon>Desulfocapsaceae</taxon>
        <taxon>Desulfocapsa</taxon>
    </lineage>
</organism>
<dbReference type="HOGENOM" id="CLU_018884_1_0_7"/>
<comment type="similarity">
    <text evidence="1 7 8">Belongs to the ferrochelatase family.</text>
</comment>
<evidence type="ECO:0000256" key="8">
    <source>
        <dbReference type="RuleBase" id="RU000607"/>
    </source>
</evidence>
<dbReference type="FunFam" id="3.40.50.1400:FF:000006">
    <property type="entry name" value="Ferrochelatase"/>
    <property type="match status" value="1"/>
</dbReference>
<evidence type="ECO:0000256" key="2">
    <source>
        <dbReference type="ARBA" id="ARBA00023004"/>
    </source>
</evidence>
<evidence type="ECO:0000256" key="1">
    <source>
        <dbReference type="ARBA" id="ARBA00007718"/>
    </source>
</evidence>
<dbReference type="CDD" id="cd03411">
    <property type="entry name" value="Ferrochelatase_N"/>
    <property type="match status" value="1"/>
</dbReference>
<proteinExistence type="inferred from homology"/>
<comment type="catalytic activity">
    <reaction evidence="7 8">
        <text>heme b + 2 H(+) = protoporphyrin IX + Fe(2+)</text>
        <dbReference type="Rhea" id="RHEA:22584"/>
        <dbReference type="ChEBI" id="CHEBI:15378"/>
        <dbReference type="ChEBI" id="CHEBI:29033"/>
        <dbReference type="ChEBI" id="CHEBI:57306"/>
        <dbReference type="ChEBI" id="CHEBI:60344"/>
        <dbReference type="EC" id="4.98.1.1"/>
    </reaction>
</comment>
<dbReference type="STRING" id="1167006.UWK_01933"/>
<dbReference type="InterPro" id="IPR033644">
    <property type="entry name" value="Ferrochelatase_C"/>
</dbReference>
<dbReference type="InterPro" id="IPR001015">
    <property type="entry name" value="Ferrochelatase"/>
</dbReference>
<comment type="function">
    <text evidence="7 8">Catalyzes the ferrous insertion into protoporphyrin IX.</text>
</comment>
<dbReference type="KEGG" id="dsf:UWK_01933"/>
<comment type="catalytic activity">
    <reaction evidence="6">
        <text>Fe-coproporphyrin III + 2 H(+) = coproporphyrin III + Fe(2+)</text>
        <dbReference type="Rhea" id="RHEA:49572"/>
        <dbReference type="ChEBI" id="CHEBI:15378"/>
        <dbReference type="ChEBI" id="CHEBI:29033"/>
        <dbReference type="ChEBI" id="CHEBI:68438"/>
        <dbReference type="ChEBI" id="CHEBI:131725"/>
        <dbReference type="EC" id="4.99.1.9"/>
    </reaction>
    <physiologicalReaction direction="right-to-left" evidence="6">
        <dbReference type="Rhea" id="RHEA:49574"/>
    </physiologicalReaction>
</comment>
<feature type="binding site" evidence="7">
    <location>
        <position position="272"/>
    </location>
    <ligand>
        <name>Fe(2+)</name>
        <dbReference type="ChEBI" id="CHEBI:29033"/>
    </ligand>
</feature>
<gene>
    <name evidence="7" type="primary">hemH</name>
    <name evidence="9" type="ordered locus">UWK_01933</name>
</gene>
<dbReference type="AlphaFoldDB" id="M1P4V3"/>
<keyword evidence="7 8" id="KW-0963">Cytoplasm</keyword>
<dbReference type="EMBL" id="CP003985">
    <property type="protein sequence ID" value="AGF78483.1"/>
    <property type="molecule type" value="Genomic_DNA"/>
</dbReference>
<comment type="subcellular location">
    <subcellularLocation>
        <location evidence="7 8">Cytoplasm</location>
    </subcellularLocation>
</comment>
<dbReference type="InterPro" id="IPR033659">
    <property type="entry name" value="Ferrochelatase_N"/>
</dbReference>
<dbReference type="NCBIfam" id="TIGR00109">
    <property type="entry name" value="hemH"/>
    <property type="match status" value="1"/>
</dbReference>
<dbReference type="UniPathway" id="UPA00252">
    <property type="reaction ID" value="UER00325"/>
</dbReference>
<dbReference type="SUPFAM" id="SSF53800">
    <property type="entry name" value="Chelatase"/>
    <property type="match status" value="1"/>
</dbReference>
<name>M1P4V3_DESSD</name>
<dbReference type="InterPro" id="IPR019772">
    <property type="entry name" value="Ferrochelatase_AS"/>
</dbReference>
<dbReference type="OrthoDB" id="9809741at2"/>
<dbReference type="Gene3D" id="3.40.50.1400">
    <property type="match status" value="2"/>
</dbReference>